<reference evidence="3" key="2">
    <citation type="submission" date="2022-09" db="EMBL/GenBank/DDBJ databases">
        <authorList>
            <person name="Sun Q."/>
            <person name="Ohkuma M."/>
        </authorList>
    </citation>
    <scope>NUCLEOTIDE SEQUENCE</scope>
    <source>
        <strain evidence="3">JCM 13583</strain>
    </source>
</reference>
<dbReference type="PANTHER" id="PTHR30486:SF6">
    <property type="entry name" value="TYPE IV PILUS RETRACTATION ATPASE PILT"/>
    <property type="match status" value="1"/>
</dbReference>
<evidence type="ECO:0000313" key="4">
    <source>
        <dbReference type="Proteomes" id="UP000632195"/>
    </source>
</evidence>
<evidence type="ECO:0000256" key="1">
    <source>
        <dbReference type="ARBA" id="ARBA00006611"/>
    </source>
</evidence>
<dbReference type="InterPro" id="IPR050921">
    <property type="entry name" value="T4SS_GSP_E_ATPase"/>
</dbReference>
<sequence length="465" mass="52998">MELQESGLLTTYTVYDNYRVDIVREGNGIFYVLNGPEYSAEERRCISEVRKRYTAFLRSSSGMEDGRKVIDDLIMGVAANGRIRPQLVRQRLLMEFFEYGDITPIFHDPNVEDISCNGPGRHVYVYHSSYGSLKTNLVLSQEQVDSLVIRFATLSGSDVSMRRPILDGVTHGGHRVQAIYGREISPLGSCFTVRVFRERPLTPVDLMQRGTVSEDILVYLWYMVQMGRSAVIAGPPASGKTTLLNSILMFVPENTKVFSIEESREIRIEHPDWVPSVVRRTGLVSDAGVRQYELFDLVKIAMRQRPTYIVLGEIRGRESYAIFQAMSTGHTSYTTIHAESMENLVHRLEGEPHRIPRAMMLSMDTVVFVNFSGNRRVVTSIYETVDIDPSDSSLIVNRVFSLDKQSGRHVFHGRSVLYRVVEEKLGRERFAGDMERKRQVLREAFSSGVSDYRRFMEMVRNASTS</sequence>
<dbReference type="RefSeq" id="WP_188680623.1">
    <property type="nucleotide sequence ID" value="NZ_BMNY01000001.1"/>
</dbReference>
<dbReference type="SUPFAM" id="SSF52540">
    <property type="entry name" value="P-loop containing nucleoside triphosphate hydrolases"/>
    <property type="match status" value="1"/>
</dbReference>
<proteinExistence type="inferred from homology"/>
<reference evidence="3" key="1">
    <citation type="journal article" date="2014" name="Int. J. Syst. Evol. Microbiol.">
        <title>Complete genome sequence of Corynebacterium casei LMG S-19264T (=DSM 44701T), isolated from a smear-ripened cheese.</title>
        <authorList>
            <consortium name="US DOE Joint Genome Institute (JGI-PGF)"/>
            <person name="Walter F."/>
            <person name="Albersmeier A."/>
            <person name="Kalinowski J."/>
            <person name="Ruckert C."/>
        </authorList>
    </citation>
    <scope>NUCLEOTIDE SEQUENCE</scope>
    <source>
        <strain evidence="3">JCM 13583</strain>
    </source>
</reference>
<accession>A0AA37F9B8</accession>
<dbReference type="AlphaFoldDB" id="A0AA37F9B8"/>
<dbReference type="Pfam" id="PF00437">
    <property type="entry name" value="T2SSE"/>
    <property type="match status" value="1"/>
</dbReference>
<dbReference type="CDD" id="cd01130">
    <property type="entry name" value="VirB11-like_ATPase"/>
    <property type="match status" value="1"/>
</dbReference>
<dbReference type="InterPro" id="IPR001482">
    <property type="entry name" value="T2SS/T4SS_dom"/>
</dbReference>
<dbReference type="Proteomes" id="UP000632195">
    <property type="component" value="Unassembled WGS sequence"/>
</dbReference>
<dbReference type="Gene3D" id="3.30.450.380">
    <property type="match status" value="1"/>
</dbReference>
<evidence type="ECO:0000313" key="3">
    <source>
        <dbReference type="EMBL" id="GGM72868.1"/>
    </source>
</evidence>
<dbReference type="EMBL" id="BMNY01000001">
    <property type="protein sequence ID" value="GGM72868.1"/>
    <property type="molecule type" value="Genomic_DNA"/>
</dbReference>
<organism evidence="3 4">
    <name type="scientific">Thermogymnomonas acidicola</name>
    <dbReference type="NCBI Taxonomy" id="399579"/>
    <lineage>
        <taxon>Archaea</taxon>
        <taxon>Methanobacteriati</taxon>
        <taxon>Thermoplasmatota</taxon>
        <taxon>Thermoplasmata</taxon>
        <taxon>Thermoplasmatales</taxon>
        <taxon>Thermogymnomonas</taxon>
    </lineage>
</organism>
<dbReference type="Gene3D" id="3.40.50.300">
    <property type="entry name" value="P-loop containing nucleotide triphosphate hydrolases"/>
    <property type="match status" value="1"/>
</dbReference>
<comment type="similarity">
    <text evidence="1">Belongs to the GSP E family.</text>
</comment>
<keyword evidence="4" id="KW-1185">Reference proteome</keyword>
<evidence type="ECO:0000259" key="2">
    <source>
        <dbReference type="Pfam" id="PF00437"/>
    </source>
</evidence>
<dbReference type="PANTHER" id="PTHR30486">
    <property type="entry name" value="TWITCHING MOTILITY PROTEIN PILT"/>
    <property type="match status" value="1"/>
</dbReference>
<feature type="domain" description="Bacterial type II secretion system protein E" evidence="2">
    <location>
        <begin position="187"/>
        <end position="349"/>
    </location>
</feature>
<name>A0AA37F9B8_9ARCH</name>
<protein>
    <recommendedName>
        <fullName evidence="2">Bacterial type II secretion system protein E domain-containing protein</fullName>
    </recommendedName>
</protein>
<dbReference type="GO" id="GO:0016887">
    <property type="term" value="F:ATP hydrolysis activity"/>
    <property type="evidence" value="ECO:0007669"/>
    <property type="project" value="InterPro"/>
</dbReference>
<gene>
    <name evidence="3" type="ORF">GCM10007108_08700</name>
</gene>
<comment type="caution">
    <text evidence="3">The sequence shown here is derived from an EMBL/GenBank/DDBJ whole genome shotgun (WGS) entry which is preliminary data.</text>
</comment>
<dbReference type="InterPro" id="IPR027417">
    <property type="entry name" value="P-loop_NTPase"/>
</dbReference>